<reference evidence="1" key="1">
    <citation type="submission" date="2020-06" db="EMBL/GenBank/DDBJ databases">
        <title>Draft genome of Bugula neritina, a colonial animal packing powerful symbionts and potential medicines.</title>
        <authorList>
            <person name="Rayko M."/>
        </authorList>
    </citation>
    <scope>NUCLEOTIDE SEQUENCE [LARGE SCALE GENOMIC DNA]</scope>
    <source>
        <strain evidence="1">Kwan_BN1</strain>
    </source>
</reference>
<dbReference type="EMBL" id="VXIV02001802">
    <property type="protein sequence ID" value="KAF6029610.1"/>
    <property type="molecule type" value="Genomic_DNA"/>
</dbReference>
<evidence type="ECO:0000313" key="2">
    <source>
        <dbReference type="Proteomes" id="UP000593567"/>
    </source>
</evidence>
<proteinExistence type="predicted"/>
<dbReference type="AlphaFoldDB" id="A0A7J7JTA8"/>
<gene>
    <name evidence="1" type="ORF">EB796_012074</name>
</gene>
<sequence length="446" mass="50712">MFAPPPHIRSENKGGDNLVGYDRSRLASRQLFPSPKNFDSKDQAELCAWSSRTEQPGFGDADEDTFNILDWSAMIREHNANSQKRARSVPVPDLRLQTTLAERCSNMESDSLLTEEPYSFLSQYLWNLKLILSRSKALSATIGTSRNSFKGYNYQFPYTRQTVGGSLSAPTTQSSYSRKQAIRAHNKHGVNGSVNSEIPCKNYGKLHRHKSYNDLQDCYHRAKLDNQQRSWREIGATRTINNRNDSKVDNSLPMTKYNSYHSEYRLSPNSKDNLVTVSLETSPRSNQEQCGLEKGVRQPVPQVLSVSQEDFQAKEHTTMQEYIEKYYRPPSKMAVNNHRRTLPVITERNNRLVENIINYRHSTTRERETTHKNRYLQLTAMDIRRTTAQLLKSSLHKPYRADSACLSLADPESIGDSVTANLTLTQLMAPKATQQVVASKASAPNS</sequence>
<comment type="caution">
    <text evidence="1">The sequence shown here is derived from an EMBL/GenBank/DDBJ whole genome shotgun (WGS) entry which is preliminary data.</text>
</comment>
<accession>A0A7J7JTA8</accession>
<protein>
    <submittedName>
        <fullName evidence="1">Uncharacterized protein</fullName>
    </submittedName>
</protein>
<dbReference type="Proteomes" id="UP000593567">
    <property type="component" value="Unassembled WGS sequence"/>
</dbReference>
<evidence type="ECO:0000313" key="1">
    <source>
        <dbReference type="EMBL" id="KAF6029610.1"/>
    </source>
</evidence>
<name>A0A7J7JTA8_BUGNE</name>
<keyword evidence="2" id="KW-1185">Reference proteome</keyword>
<organism evidence="1 2">
    <name type="scientific">Bugula neritina</name>
    <name type="common">Brown bryozoan</name>
    <name type="synonym">Sertularia neritina</name>
    <dbReference type="NCBI Taxonomy" id="10212"/>
    <lineage>
        <taxon>Eukaryota</taxon>
        <taxon>Metazoa</taxon>
        <taxon>Spiralia</taxon>
        <taxon>Lophotrochozoa</taxon>
        <taxon>Bryozoa</taxon>
        <taxon>Gymnolaemata</taxon>
        <taxon>Cheilostomatida</taxon>
        <taxon>Flustrina</taxon>
        <taxon>Buguloidea</taxon>
        <taxon>Bugulidae</taxon>
        <taxon>Bugula</taxon>
    </lineage>
</organism>